<feature type="binding site" evidence="5">
    <location>
        <position position="434"/>
    </location>
    <ligand>
        <name>Fe cation</name>
        <dbReference type="ChEBI" id="CHEBI:24875"/>
        <note>catalytic</note>
    </ligand>
</feature>
<organism evidence="7 8">
    <name type="scientific">Sinosporangium album</name>
    <dbReference type="NCBI Taxonomy" id="504805"/>
    <lineage>
        <taxon>Bacteria</taxon>
        <taxon>Bacillati</taxon>
        <taxon>Actinomycetota</taxon>
        <taxon>Actinomycetes</taxon>
        <taxon>Streptosporangiales</taxon>
        <taxon>Streptosporangiaceae</taxon>
        <taxon>Sinosporangium</taxon>
    </lineage>
</organism>
<protein>
    <recommendedName>
        <fullName evidence="6">Dioxygenase</fullName>
        <ecNumber evidence="6">1.13.11.-</ecNumber>
    </recommendedName>
</protein>
<dbReference type="PANTHER" id="PTHR10543">
    <property type="entry name" value="BETA-CAROTENE DIOXYGENASE"/>
    <property type="match status" value="1"/>
</dbReference>
<feature type="binding site" evidence="5">
    <location>
        <position position="199"/>
    </location>
    <ligand>
        <name>Fe cation</name>
        <dbReference type="ChEBI" id="CHEBI:24875"/>
        <note>catalytic</note>
    </ligand>
</feature>
<dbReference type="Pfam" id="PF03055">
    <property type="entry name" value="RPE65"/>
    <property type="match status" value="1"/>
</dbReference>
<dbReference type="InterPro" id="IPR004294">
    <property type="entry name" value="Carotenoid_Oase"/>
</dbReference>
<feature type="binding site" evidence="5">
    <location>
        <position position="151"/>
    </location>
    <ligand>
        <name>Fe cation</name>
        <dbReference type="ChEBI" id="CHEBI:24875"/>
        <note>catalytic</note>
    </ligand>
</feature>
<evidence type="ECO:0000256" key="5">
    <source>
        <dbReference type="PIRSR" id="PIRSR604294-1"/>
    </source>
</evidence>
<keyword evidence="2 5" id="KW-0479">Metal-binding</keyword>
<evidence type="ECO:0000256" key="3">
    <source>
        <dbReference type="ARBA" id="ARBA00023002"/>
    </source>
</evidence>
<dbReference type="GO" id="GO:0010436">
    <property type="term" value="F:carotenoid dioxygenase activity"/>
    <property type="evidence" value="ECO:0007669"/>
    <property type="project" value="TreeGrafter"/>
</dbReference>
<dbReference type="EMBL" id="FNCN01000036">
    <property type="protein sequence ID" value="SDI16101.1"/>
    <property type="molecule type" value="Genomic_DNA"/>
</dbReference>
<keyword evidence="8" id="KW-1185">Reference proteome</keyword>
<dbReference type="STRING" id="504805.SAMN05421505_13632"/>
<evidence type="ECO:0000256" key="4">
    <source>
        <dbReference type="ARBA" id="ARBA00023004"/>
    </source>
</evidence>
<gene>
    <name evidence="7" type="ORF">SAMN05421505_13632</name>
</gene>
<proteinExistence type="inferred from homology"/>
<dbReference type="Proteomes" id="UP000198923">
    <property type="component" value="Unassembled WGS sequence"/>
</dbReference>
<evidence type="ECO:0000256" key="1">
    <source>
        <dbReference type="ARBA" id="ARBA00006787"/>
    </source>
</evidence>
<reference evidence="7 8" key="1">
    <citation type="submission" date="2016-10" db="EMBL/GenBank/DDBJ databases">
        <authorList>
            <person name="de Groot N.N."/>
        </authorList>
    </citation>
    <scope>NUCLEOTIDE SEQUENCE [LARGE SCALE GENOMIC DNA]</scope>
    <source>
        <strain evidence="7 8">CPCC 201354</strain>
    </source>
</reference>
<feature type="binding site" evidence="5">
    <location>
        <position position="261"/>
    </location>
    <ligand>
        <name>Fe cation</name>
        <dbReference type="ChEBI" id="CHEBI:24875"/>
        <note>catalytic</note>
    </ligand>
</feature>
<comment type="similarity">
    <text evidence="1 6">Belongs to the carotenoid oxygenase family.</text>
</comment>
<accession>A0A1G8IBE9</accession>
<dbReference type="OrthoDB" id="6636843at2"/>
<dbReference type="GO" id="GO:0046872">
    <property type="term" value="F:metal ion binding"/>
    <property type="evidence" value="ECO:0007669"/>
    <property type="project" value="UniProtKB-KW"/>
</dbReference>
<evidence type="ECO:0000256" key="2">
    <source>
        <dbReference type="ARBA" id="ARBA00022723"/>
    </source>
</evidence>
<keyword evidence="4 5" id="KW-0408">Iron</keyword>
<dbReference type="GO" id="GO:0016121">
    <property type="term" value="P:carotene catabolic process"/>
    <property type="evidence" value="ECO:0007669"/>
    <property type="project" value="TreeGrafter"/>
</dbReference>
<keyword evidence="6 7" id="KW-0223">Dioxygenase</keyword>
<comment type="cofactor">
    <cofactor evidence="5 6">
        <name>Fe(2+)</name>
        <dbReference type="ChEBI" id="CHEBI:29033"/>
    </cofactor>
    <text evidence="5 6">Binds 1 Fe(2+) ion per subunit.</text>
</comment>
<sequence length="447" mass="49940">MRETTPLYLQGLFAPVDDEIDAYDLPVIGELPRELNGRYMRNGPNPEPGQDTGSWVTGPGMVHSIRLRGGKAEWYHNRWVRTTLFNDDAPYIRNDYSIDYAAVPANTHIVPCHGKVFALFESGMPYEMTVDLETIGPFNFGGMLKTGMTAHPKHDAVTGELHFYHYGFRRPYLIYYRLSTEGELVESREIEVPGPSMKHDFAVTSGHVIFLDLPVVFSAARADDGLPYGWDDDYGARIGIMPMREGAPVTWYDIDPCFIFHTANAHEDASGRIVLDAVRYSPSAFHSLWSQLQGGEPVNAAGLFGQGHLHRYVIDLAEGVSEEQLDGLDIEFPTFNEERVGDANRYLYAVSTDGIVKYDHREGTAEFYKVGHDRLPGEAVFVQARGRRGEDEGWLISLVTGGEGAPSELLVLDARDLSHVASVRLPRRVPVGLHGSWVPEEQDMNRA</sequence>
<dbReference type="PANTHER" id="PTHR10543:SF89">
    <property type="entry name" value="CAROTENOID 9,10(9',10')-CLEAVAGE DIOXYGENASE 1"/>
    <property type="match status" value="1"/>
</dbReference>
<dbReference type="EC" id="1.13.11.-" evidence="6"/>
<evidence type="ECO:0000256" key="6">
    <source>
        <dbReference type="RuleBase" id="RU364048"/>
    </source>
</evidence>
<keyword evidence="3 6" id="KW-0560">Oxidoreductase</keyword>
<dbReference type="AlphaFoldDB" id="A0A1G8IBE9"/>
<dbReference type="RefSeq" id="WP_093174373.1">
    <property type="nucleotide sequence ID" value="NZ_FNCN01000036.1"/>
</dbReference>
<name>A0A1G8IBE9_9ACTN</name>
<evidence type="ECO:0000313" key="8">
    <source>
        <dbReference type="Proteomes" id="UP000198923"/>
    </source>
</evidence>
<evidence type="ECO:0000313" key="7">
    <source>
        <dbReference type="EMBL" id="SDI16101.1"/>
    </source>
</evidence>